<dbReference type="InterPro" id="IPR000792">
    <property type="entry name" value="Tscrpt_reg_LuxR_C"/>
</dbReference>
<evidence type="ECO:0000259" key="5">
    <source>
        <dbReference type="PROSITE" id="PS50110"/>
    </source>
</evidence>
<dbReference type="Pfam" id="PF00072">
    <property type="entry name" value="Response_reg"/>
    <property type="match status" value="1"/>
</dbReference>
<dbReference type="Pfam" id="PF00196">
    <property type="entry name" value="GerE"/>
    <property type="match status" value="1"/>
</dbReference>
<accession>A0A1I7HSB9</accession>
<dbReference type="PROSITE" id="PS50110">
    <property type="entry name" value="RESPONSE_REGULATORY"/>
    <property type="match status" value="1"/>
</dbReference>
<proteinExistence type="predicted"/>
<gene>
    <name evidence="6" type="ORF">SAMN05216417_11173</name>
</gene>
<feature type="modified residue" description="4-aspartylphosphate" evidence="3">
    <location>
        <position position="43"/>
    </location>
</feature>
<evidence type="ECO:0000313" key="6">
    <source>
        <dbReference type="EMBL" id="SFU63571.1"/>
    </source>
</evidence>
<dbReference type="GO" id="GO:0000160">
    <property type="term" value="P:phosphorelay signal transduction system"/>
    <property type="evidence" value="ECO:0007669"/>
    <property type="project" value="InterPro"/>
</dbReference>
<dbReference type="PANTHER" id="PTHR43214">
    <property type="entry name" value="TWO-COMPONENT RESPONSE REGULATOR"/>
    <property type="match status" value="1"/>
</dbReference>
<dbReference type="SUPFAM" id="SSF52172">
    <property type="entry name" value="CheY-like"/>
    <property type="match status" value="1"/>
</dbReference>
<reference evidence="6 7" key="1">
    <citation type="submission" date="2016-10" db="EMBL/GenBank/DDBJ databases">
        <authorList>
            <person name="de Groot N.N."/>
        </authorList>
    </citation>
    <scope>NUCLEOTIDE SEQUENCE [LARGE SCALE GENOMIC DNA]</scope>
    <source>
        <strain evidence="6 7">Nl14</strain>
    </source>
</reference>
<dbReference type="InterPro" id="IPR016032">
    <property type="entry name" value="Sig_transdc_resp-reg_C-effctor"/>
</dbReference>
<organism evidence="6 7">
    <name type="scientific">Nitrosospira multiformis</name>
    <dbReference type="NCBI Taxonomy" id="1231"/>
    <lineage>
        <taxon>Bacteria</taxon>
        <taxon>Pseudomonadati</taxon>
        <taxon>Pseudomonadota</taxon>
        <taxon>Betaproteobacteria</taxon>
        <taxon>Nitrosomonadales</taxon>
        <taxon>Nitrosomonadaceae</taxon>
        <taxon>Nitrosospira</taxon>
    </lineage>
</organism>
<keyword evidence="2" id="KW-0238">DNA-binding</keyword>
<dbReference type="PROSITE" id="PS00622">
    <property type="entry name" value="HTH_LUXR_1"/>
    <property type="match status" value="1"/>
</dbReference>
<dbReference type="AlphaFoldDB" id="A0A1I7HSB9"/>
<dbReference type="CDD" id="cd06170">
    <property type="entry name" value="LuxR_C_like"/>
    <property type="match status" value="1"/>
</dbReference>
<dbReference type="EMBL" id="FPBZ01000011">
    <property type="protein sequence ID" value="SFU63571.1"/>
    <property type="molecule type" value="Genomic_DNA"/>
</dbReference>
<evidence type="ECO:0000256" key="2">
    <source>
        <dbReference type="ARBA" id="ARBA00023125"/>
    </source>
</evidence>
<feature type="domain" description="HTH luxR-type" evidence="4">
    <location>
        <begin position="136"/>
        <end position="203"/>
    </location>
</feature>
<sequence>MPAWGLEKFINESPQIQVAGKATNGAEALLLAREQQPHILLLDPSLGRESGVDLIPGLLAEGNFHVIIFTEIRDRTAVDTAVLNGARGVVYKEEPAETILKAIEKVHKGELWLDRSTTGRIFISLLRPGKNTACLITEKITTLTPKERAIVNAFAEESGASNKKIAGTLCISEQTLRNHLTSIFSKLDITNRFDLFMFAKLHRQEIGPPMSRLSQSIPSTSSL</sequence>
<dbReference type="PANTHER" id="PTHR43214:SF38">
    <property type="entry name" value="NITRATE_NITRITE RESPONSE REGULATOR PROTEIN NARL"/>
    <property type="match status" value="1"/>
</dbReference>
<keyword evidence="1 3" id="KW-0597">Phosphoprotein</keyword>
<evidence type="ECO:0000256" key="3">
    <source>
        <dbReference type="PROSITE-ProRule" id="PRU00169"/>
    </source>
</evidence>
<dbReference type="InterPro" id="IPR011006">
    <property type="entry name" value="CheY-like_superfamily"/>
</dbReference>
<dbReference type="InterPro" id="IPR039420">
    <property type="entry name" value="WalR-like"/>
</dbReference>
<protein>
    <submittedName>
        <fullName evidence="6">Two component transcriptional regulator, LuxR family</fullName>
    </submittedName>
</protein>
<dbReference type="Proteomes" id="UP000182649">
    <property type="component" value="Unassembled WGS sequence"/>
</dbReference>
<dbReference type="InterPro" id="IPR058245">
    <property type="entry name" value="NreC/VraR/RcsB-like_REC"/>
</dbReference>
<dbReference type="GO" id="GO:0006355">
    <property type="term" value="P:regulation of DNA-templated transcription"/>
    <property type="evidence" value="ECO:0007669"/>
    <property type="project" value="InterPro"/>
</dbReference>
<feature type="domain" description="Response regulatory" evidence="5">
    <location>
        <begin position="1"/>
        <end position="107"/>
    </location>
</feature>
<dbReference type="PROSITE" id="PS50043">
    <property type="entry name" value="HTH_LUXR_2"/>
    <property type="match status" value="1"/>
</dbReference>
<evidence type="ECO:0000259" key="4">
    <source>
        <dbReference type="PROSITE" id="PS50043"/>
    </source>
</evidence>
<dbReference type="SUPFAM" id="SSF46894">
    <property type="entry name" value="C-terminal effector domain of the bipartite response regulators"/>
    <property type="match status" value="1"/>
</dbReference>
<evidence type="ECO:0000313" key="7">
    <source>
        <dbReference type="Proteomes" id="UP000182649"/>
    </source>
</evidence>
<dbReference type="GO" id="GO:0003677">
    <property type="term" value="F:DNA binding"/>
    <property type="evidence" value="ECO:0007669"/>
    <property type="project" value="UniProtKB-KW"/>
</dbReference>
<evidence type="ECO:0000256" key="1">
    <source>
        <dbReference type="ARBA" id="ARBA00022553"/>
    </source>
</evidence>
<dbReference type="SMART" id="SM00421">
    <property type="entry name" value="HTH_LUXR"/>
    <property type="match status" value="1"/>
</dbReference>
<dbReference type="OrthoDB" id="561214at2"/>
<dbReference type="CDD" id="cd17535">
    <property type="entry name" value="REC_NarL-like"/>
    <property type="match status" value="1"/>
</dbReference>
<name>A0A1I7HSB9_9PROT</name>
<dbReference type="Gene3D" id="3.40.50.2300">
    <property type="match status" value="1"/>
</dbReference>
<dbReference type="InterPro" id="IPR001789">
    <property type="entry name" value="Sig_transdc_resp-reg_receiver"/>
</dbReference>